<protein>
    <submittedName>
        <fullName evidence="1">Uncharacterized protein</fullName>
    </submittedName>
</protein>
<proteinExistence type="predicted"/>
<reference evidence="1 2" key="1">
    <citation type="submission" date="2021-03" db="EMBL/GenBank/DDBJ databases">
        <title>Assistant Professor.</title>
        <authorList>
            <person name="Huq M.A."/>
        </authorList>
    </citation>
    <scope>NUCLEOTIDE SEQUENCE [LARGE SCALE GENOMIC DNA]</scope>
    <source>
        <strain evidence="1 2">MAH-29</strain>
    </source>
</reference>
<evidence type="ECO:0000313" key="1">
    <source>
        <dbReference type="EMBL" id="MBO9204080.1"/>
    </source>
</evidence>
<sequence length="123" mass="14068">MNKWWTIVFLIGMLGQTFSKSLIVLNFKVNQKTIAANLCENRNKPRSCCHGTCYLTKQLNKDERSQDAPLNGGSSLKFEVVLYSEKKAETHYLVINEKLVHVSRYTEPISQKVIDAVFHPPQV</sequence>
<dbReference type="RefSeq" id="WP_209142295.1">
    <property type="nucleotide sequence ID" value="NZ_JAGHKO010000011.1"/>
</dbReference>
<name>A0ABS3Z1P8_9BACT</name>
<dbReference type="EMBL" id="JAGHKO010000011">
    <property type="protein sequence ID" value="MBO9204080.1"/>
    <property type="molecule type" value="Genomic_DNA"/>
</dbReference>
<comment type="caution">
    <text evidence="1">The sequence shown here is derived from an EMBL/GenBank/DDBJ whole genome shotgun (WGS) entry which is preliminary data.</text>
</comment>
<dbReference type="Proteomes" id="UP000677244">
    <property type="component" value="Unassembled WGS sequence"/>
</dbReference>
<keyword evidence="2" id="KW-1185">Reference proteome</keyword>
<organism evidence="1 2">
    <name type="scientific">Niastella soli</name>
    <dbReference type="NCBI Taxonomy" id="2821487"/>
    <lineage>
        <taxon>Bacteria</taxon>
        <taxon>Pseudomonadati</taxon>
        <taxon>Bacteroidota</taxon>
        <taxon>Chitinophagia</taxon>
        <taxon>Chitinophagales</taxon>
        <taxon>Chitinophagaceae</taxon>
        <taxon>Niastella</taxon>
    </lineage>
</organism>
<gene>
    <name evidence="1" type="ORF">J7I42_27585</name>
</gene>
<accession>A0ABS3Z1P8</accession>
<evidence type="ECO:0000313" key="2">
    <source>
        <dbReference type="Proteomes" id="UP000677244"/>
    </source>
</evidence>